<accession>A0A061RWA4</accession>
<name>A0A061RWA4_9CHLO</name>
<dbReference type="AlphaFoldDB" id="A0A061RWA4"/>
<gene>
    <name evidence="2" type="ORF">TSPGSL018_18468</name>
</gene>
<feature type="region of interest" description="Disordered" evidence="1">
    <location>
        <begin position="21"/>
        <end position="55"/>
    </location>
</feature>
<evidence type="ECO:0000256" key="1">
    <source>
        <dbReference type="SAM" id="MobiDB-lite"/>
    </source>
</evidence>
<evidence type="ECO:0000313" key="2">
    <source>
        <dbReference type="EMBL" id="JAC77127.1"/>
    </source>
</evidence>
<sequence>AGRPSAPPHQSRRRAVLQSLVQEGEKESLGRSWRPPLSSGTFPDTKRPPLESGLGIRRAEGPLRSLLLPVARLLCPVQSPAAAPVAGGSSSALAVGLLPLGAMEGLSCIFGRSGPSARELLPSLAEEGLVRSASPICLAAPLTRSNGSALPRWGRFRDLSKEEQQLVDTCSDFMLESNMACRHVLRLSSGCVFIRWFNTWSGTRKTTTLTSWFDFEATLTQPYFVFT</sequence>
<proteinExistence type="predicted"/>
<protein>
    <submittedName>
        <fullName evidence="2">Uncharacterized protein</fullName>
    </submittedName>
</protein>
<reference evidence="2" key="1">
    <citation type="submission" date="2014-05" db="EMBL/GenBank/DDBJ databases">
        <title>The transcriptome of the halophilic microalga Tetraselmis sp. GSL018 isolated from the Great Salt Lake, Utah.</title>
        <authorList>
            <person name="Jinkerson R.E."/>
            <person name="D'Adamo S."/>
            <person name="Posewitz M.C."/>
        </authorList>
    </citation>
    <scope>NUCLEOTIDE SEQUENCE</scope>
    <source>
        <strain evidence="2">GSL018</strain>
    </source>
</reference>
<feature type="non-terminal residue" evidence="2">
    <location>
        <position position="1"/>
    </location>
</feature>
<feature type="non-terminal residue" evidence="2">
    <location>
        <position position="227"/>
    </location>
</feature>
<dbReference type="EMBL" id="GBEZ01008412">
    <property type="protein sequence ID" value="JAC77127.1"/>
    <property type="molecule type" value="Transcribed_RNA"/>
</dbReference>
<organism evidence="2">
    <name type="scientific">Tetraselmis sp. GSL018</name>
    <dbReference type="NCBI Taxonomy" id="582737"/>
    <lineage>
        <taxon>Eukaryota</taxon>
        <taxon>Viridiplantae</taxon>
        <taxon>Chlorophyta</taxon>
        <taxon>core chlorophytes</taxon>
        <taxon>Chlorodendrophyceae</taxon>
        <taxon>Chlorodendrales</taxon>
        <taxon>Chlorodendraceae</taxon>
        <taxon>Tetraselmis</taxon>
    </lineage>
</organism>